<reference evidence="2 3" key="1">
    <citation type="submission" date="2017-09" db="EMBL/GenBank/DDBJ databases">
        <authorList>
            <person name="Lee N."/>
            <person name="Cho B.-K."/>
        </authorList>
    </citation>
    <scope>NUCLEOTIDE SEQUENCE [LARGE SCALE GENOMIC DNA]</scope>
    <source>
        <strain evidence="2 3">ATCC 23948</strain>
    </source>
</reference>
<sequence length="136" mass="15282">MAEQIRHLRRPTLLAWASNLLVREAREEVQCLGLGSQRPPGLRREFLRRPVPLPASRADHSHQRPRGSANPCVARKSGACRRAASVAQGQRRRATPTARIQRLLKCGMHPVRTRPNRAPSPLEVDRRTSAGRRPAK</sequence>
<accession>A0AAE6TKQ2</accession>
<organism evidence="2 3">
    <name type="scientific">Streptomyces platensis</name>
    <dbReference type="NCBI Taxonomy" id="58346"/>
    <lineage>
        <taxon>Bacteria</taxon>
        <taxon>Bacillati</taxon>
        <taxon>Actinomycetota</taxon>
        <taxon>Actinomycetes</taxon>
        <taxon>Kitasatosporales</taxon>
        <taxon>Streptomycetaceae</taxon>
        <taxon>Streptomyces</taxon>
    </lineage>
</organism>
<evidence type="ECO:0000313" key="2">
    <source>
        <dbReference type="EMBL" id="QEV50490.1"/>
    </source>
</evidence>
<evidence type="ECO:0000313" key="3">
    <source>
        <dbReference type="Proteomes" id="UP000325458"/>
    </source>
</evidence>
<proteinExistence type="predicted"/>
<dbReference type="AlphaFoldDB" id="A0AAE6TKQ2"/>
<feature type="region of interest" description="Disordered" evidence="1">
    <location>
        <begin position="55"/>
        <end position="78"/>
    </location>
</feature>
<dbReference type="KEGG" id="spla:CP981_01285"/>
<dbReference type="EMBL" id="CP023691">
    <property type="protein sequence ID" value="QEV50490.1"/>
    <property type="molecule type" value="Genomic_DNA"/>
</dbReference>
<gene>
    <name evidence="2" type="ORF">CP981_01285</name>
</gene>
<feature type="region of interest" description="Disordered" evidence="1">
    <location>
        <begin position="105"/>
        <end position="136"/>
    </location>
</feature>
<evidence type="ECO:0000256" key="1">
    <source>
        <dbReference type="SAM" id="MobiDB-lite"/>
    </source>
</evidence>
<protein>
    <submittedName>
        <fullName evidence="2">Uncharacterized protein</fullName>
    </submittedName>
</protein>
<name>A0AAE6TKQ2_STRPT</name>
<dbReference type="Proteomes" id="UP000325458">
    <property type="component" value="Chromosome"/>
</dbReference>